<proteinExistence type="predicted"/>
<accession>A0A419Q1Y5</accession>
<dbReference type="Proteomes" id="UP000286415">
    <property type="component" value="Unassembled WGS sequence"/>
</dbReference>
<evidence type="ECO:0000256" key="1">
    <source>
        <dbReference type="SAM" id="MobiDB-lite"/>
    </source>
</evidence>
<protein>
    <submittedName>
        <fullName evidence="2">Uncharacterized protein</fullName>
    </submittedName>
</protein>
<dbReference type="EMBL" id="NIRI02000076">
    <property type="protein sequence ID" value="KAG5441986.1"/>
    <property type="molecule type" value="Genomic_DNA"/>
</dbReference>
<keyword evidence="3" id="KW-1185">Reference proteome</keyword>
<evidence type="ECO:0000313" key="3">
    <source>
        <dbReference type="Proteomes" id="UP000286415"/>
    </source>
</evidence>
<feature type="region of interest" description="Disordered" evidence="1">
    <location>
        <begin position="252"/>
        <end position="278"/>
    </location>
</feature>
<name>A0A419Q1Y5_CLOSI</name>
<reference evidence="2 3" key="2">
    <citation type="journal article" date="2021" name="Genomics">
        <title>High-quality reference genome for Clonorchis sinensis.</title>
        <authorList>
            <person name="Young N.D."/>
            <person name="Stroehlein A.J."/>
            <person name="Kinkar L."/>
            <person name="Wang T."/>
            <person name="Sohn W.M."/>
            <person name="Chang B.C.H."/>
            <person name="Kaur P."/>
            <person name="Weisz D."/>
            <person name="Dudchenko O."/>
            <person name="Aiden E.L."/>
            <person name="Korhonen P.K."/>
            <person name="Gasser R.B."/>
        </authorList>
    </citation>
    <scope>NUCLEOTIDE SEQUENCE [LARGE SCALE GENOMIC DNA]</scope>
    <source>
        <strain evidence="2">Cs-k2</strain>
    </source>
</reference>
<gene>
    <name evidence="2" type="ORF">CSKR_110753</name>
</gene>
<dbReference type="OrthoDB" id="6234391at2759"/>
<dbReference type="InParanoid" id="A0A419Q1Y5"/>
<sequence>MHRRWVPVAMPQSTGYISGEHAKLIHACSDTLRRYCESLWYSGLEYKRPTDEEILAKCGILFYKKPVPTNIMFAFSYQMDNLFAMSKVIHTIRSIMDWLDATENRVFQVMSIYEMHTQIPNFISTISENLKALRICGKLLHHLGSIYHRVRPLKRQETMKARAITDYRLHSSSFRLRENESYTVCSNLNPHAWQITGVNRLVPSLFLEVSTDHGELKMLNKLQERFDEFLTMCHGRSRRQLHYRLSRQLQKEKRSATFPTLEVSKTPPTSPAPSDGLYFARSPESTRRWRTMDDPKVIYRQPAFSYPPGDVASPETVHNMMSRLRRWLELLPSPSQLMARARDSTLPFMGQQVMDDNLLPEDLLEEIRSWWSAASLFVSDPYELDRIVNEALFLKSINDVMQMRFDLATERYRLEKNTKDPRSRYNTLKEDQNLTSTLVEELISRSSEPFYHPRSGHFSFRWTQKSIDRSPSPRAKSVTGTPLFDRVSKTQEVNSITHV</sequence>
<dbReference type="Gene3D" id="1.20.58.60">
    <property type="match status" value="1"/>
</dbReference>
<reference evidence="2 3" key="1">
    <citation type="journal article" date="2018" name="Biotechnol. Adv.">
        <title>Improved genomic resources and new bioinformatic workflow for the carcinogenic parasite Clonorchis sinensis: Biotechnological implications.</title>
        <authorList>
            <person name="Wang D."/>
            <person name="Korhonen P.K."/>
            <person name="Gasser R.B."/>
            <person name="Young N.D."/>
        </authorList>
    </citation>
    <scope>NUCLEOTIDE SEQUENCE [LARGE SCALE GENOMIC DNA]</scope>
    <source>
        <strain evidence="2">Cs-k2</strain>
    </source>
</reference>
<organism evidence="2 3">
    <name type="scientific">Clonorchis sinensis</name>
    <name type="common">Chinese liver fluke</name>
    <dbReference type="NCBI Taxonomy" id="79923"/>
    <lineage>
        <taxon>Eukaryota</taxon>
        <taxon>Metazoa</taxon>
        <taxon>Spiralia</taxon>
        <taxon>Lophotrochozoa</taxon>
        <taxon>Platyhelminthes</taxon>
        <taxon>Trematoda</taxon>
        <taxon>Digenea</taxon>
        <taxon>Opisthorchiida</taxon>
        <taxon>Opisthorchiata</taxon>
        <taxon>Opisthorchiidae</taxon>
        <taxon>Clonorchis</taxon>
    </lineage>
</organism>
<comment type="caution">
    <text evidence="2">The sequence shown here is derived from an EMBL/GenBank/DDBJ whole genome shotgun (WGS) entry which is preliminary data.</text>
</comment>
<dbReference type="Gene3D" id="2.30.30.40">
    <property type="entry name" value="SH3 Domains"/>
    <property type="match status" value="1"/>
</dbReference>
<evidence type="ECO:0000313" key="2">
    <source>
        <dbReference type="EMBL" id="KAG5441986.1"/>
    </source>
</evidence>
<dbReference type="AlphaFoldDB" id="A0A419Q1Y5"/>